<sequence length="39" mass="4201">MAGDIVKPCGCSPASGNRGHVMNSAERAHQFSDYSMKFL</sequence>
<feature type="region of interest" description="Disordered" evidence="1">
    <location>
        <begin position="1"/>
        <end position="20"/>
    </location>
</feature>
<proteinExistence type="predicted"/>
<dbReference type="Proteomes" id="UP000027583">
    <property type="component" value="Unassembled WGS sequence"/>
</dbReference>
<protein>
    <submittedName>
        <fullName evidence="2">Uncharacterized protein</fullName>
    </submittedName>
</protein>
<name>A0A060QBK9_9PROT</name>
<evidence type="ECO:0000256" key="1">
    <source>
        <dbReference type="SAM" id="MobiDB-lite"/>
    </source>
</evidence>
<accession>A0A060QBK9</accession>
<evidence type="ECO:0000313" key="3">
    <source>
        <dbReference type="Proteomes" id="UP000027583"/>
    </source>
</evidence>
<dbReference type="EMBL" id="CBLX010000003">
    <property type="protein sequence ID" value="CDG38544.1"/>
    <property type="molecule type" value="Genomic_DNA"/>
</dbReference>
<evidence type="ECO:0000313" key="2">
    <source>
        <dbReference type="EMBL" id="CDG38544.1"/>
    </source>
</evidence>
<reference evidence="2 3" key="2">
    <citation type="journal article" date="2014" name="PLoS ONE">
        <title>Evolution of mitochondria reconstructed from the energy metabolism of living bacteria.</title>
        <authorList>
            <person name="Degli Esposti M."/>
            <person name="Chouaia B."/>
            <person name="Comandatore F."/>
            <person name="Crotti E."/>
            <person name="Sassera D."/>
            <person name="Lievens P.M."/>
            <person name="Daffonchio D."/>
            <person name="Bandi C."/>
        </authorList>
    </citation>
    <scope>NUCLEOTIDE SEQUENCE [LARGE SCALE GENOMIC DNA]</scope>
    <source>
        <strain evidence="2 3">SF2.1</strain>
    </source>
</reference>
<gene>
    <name evidence="2" type="ORF">ASAP_0499</name>
</gene>
<reference evidence="2 3" key="1">
    <citation type="journal article" date="2014" name="Genome Biol. Evol.">
        <title>Acetic acid bacteria genomes reveal functional traits for adaptation to life in insect guts.</title>
        <authorList>
            <person name="Chouaia B."/>
            <person name="Gaiarsa S."/>
            <person name="Crotti E."/>
            <person name="Comandatore F."/>
            <person name="Degli Esposti M."/>
            <person name="Ricci I."/>
            <person name="Alma A."/>
            <person name="Favia G."/>
            <person name="Bandi C."/>
            <person name="Daffonchio D."/>
        </authorList>
    </citation>
    <scope>NUCLEOTIDE SEQUENCE [LARGE SCALE GENOMIC DNA]</scope>
    <source>
        <strain evidence="2 3">SF2.1</strain>
    </source>
</reference>
<dbReference type="AlphaFoldDB" id="A0A060QBK9"/>
<comment type="caution">
    <text evidence="2">The sequence shown here is derived from an EMBL/GenBank/DDBJ whole genome shotgun (WGS) entry which is preliminary data.</text>
</comment>
<organism evidence="2 3">
    <name type="scientific">Asaia bogorensis</name>
    <dbReference type="NCBI Taxonomy" id="91915"/>
    <lineage>
        <taxon>Bacteria</taxon>
        <taxon>Pseudomonadati</taxon>
        <taxon>Pseudomonadota</taxon>
        <taxon>Alphaproteobacteria</taxon>
        <taxon>Acetobacterales</taxon>
        <taxon>Acetobacteraceae</taxon>
        <taxon>Asaia</taxon>
    </lineage>
</organism>